<protein>
    <recommendedName>
        <fullName evidence="3">PAS domain-containing protein</fullName>
    </recommendedName>
</protein>
<dbReference type="Proteomes" id="UP001632038">
    <property type="component" value="Unassembled WGS sequence"/>
</dbReference>
<dbReference type="EMBL" id="JAVIJP010000031">
    <property type="protein sequence ID" value="KAL3633189.1"/>
    <property type="molecule type" value="Genomic_DNA"/>
</dbReference>
<dbReference type="AlphaFoldDB" id="A0ABD3CVM4"/>
<proteinExistence type="predicted"/>
<dbReference type="Gene3D" id="2.40.50.140">
    <property type="entry name" value="Nucleic acid-binding proteins"/>
    <property type="match status" value="1"/>
</dbReference>
<gene>
    <name evidence="1" type="ORF">CASFOL_022951</name>
</gene>
<comment type="caution">
    <text evidence="1">The sequence shown here is derived from an EMBL/GenBank/DDBJ whole genome shotgun (WGS) entry which is preliminary data.</text>
</comment>
<name>A0ABD3CVM4_9LAMI</name>
<evidence type="ECO:0008006" key="3">
    <source>
        <dbReference type="Google" id="ProtNLM"/>
    </source>
</evidence>
<keyword evidence="2" id="KW-1185">Reference proteome</keyword>
<reference evidence="2" key="1">
    <citation type="journal article" date="2024" name="IScience">
        <title>Strigolactones Initiate the Formation of Haustorium-like Structures in Castilleja.</title>
        <authorList>
            <person name="Buerger M."/>
            <person name="Peterson D."/>
            <person name="Chory J."/>
        </authorList>
    </citation>
    <scope>NUCLEOTIDE SEQUENCE [LARGE SCALE GENOMIC DNA]</scope>
</reference>
<evidence type="ECO:0000313" key="2">
    <source>
        <dbReference type="Proteomes" id="UP001632038"/>
    </source>
</evidence>
<dbReference type="SUPFAM" id="SSF50249">
    <property type="entry name" value="Nucleic acid-binding proteins"/>
    <property type="match status" value="1"/>
</dbReference>
<organism evidence="1 2">
    <name type="scientific">Castilleja foliolosa</name>
    <dbReference type="NCBI Taxonomy" id="1961234"/>
    <lineage>
        <taxon>Eukaryota</taxon>
        <taxon>Viridiplantae</taxon>
        <taxon>Streptophyta</taxon>
        <taxon>Embryophyta</taxon>
        <taxon>Tracheophyta</taxon>
        <taxon>Spermatophyta</taxon>
        <taxon>Magnoliopsida</taxon>
        <taxon>eudicotyledons</taxon>
        <taxon>Gunneridae</taxon>
        <taxon>Pentapetalae</taxon>
        <taxon>asterids</taxon>
        <taxon>lamiids</taxon>
        <taxon>Lamiales</taxon>
        <taxon>Orobanchaceae</taxon>
        <taxon>Pedicularideae</taxon>
        <taxon>Castillejinae</taxon>
        <taxon>Castilleja</taxon>
    </lineage>
</organism>
<sequence length="99" mass="11072">MGQRYNVEVVVADESDSAKTIMWNRASEKLIGEPAEDVIGLYGDTARTMPDDIAEKFLGREGLFEVVVSSQQLHVDGFNVSRLTVDEEINDAYIMKLFS</sequence>
<evidence type="ECO:0000313" key="1">
    <source>
        <dbReference type="EMBL" id="KAL3633189.1"/>
    </source>
</evidence>
<dbReference type="InterPro" id="IPR012340">
    <property type="entry name" value="NA-bd_OB-fold"/>
</dbReference>
<accession>A0ABD3CVM4</accession>